<protein>
    <submittedName>
        <fullName evidence="3">Uncharacterized protein LOC101852948</fullName>
    </submittedName>
</protein>
<feature type="compositionally biased region" description="Basic and acidic residues" evidence="1">
    <location>
        <begin position="1141"/>
        <end position="1157"/>
    </location>
</feature>
<feature type="region of interest" description="Disordered" evidence="1">
    <location>
        <begin position="370"/>
        <end position="389"/>
    </location>
</feature>
<feature type="compositionally biased region" description="Basic and acidic residues" evidence="1">
    <location>
        <begin position="332"/>
        <end position="348"/>
    </location>
</feature>
<feature type="compositionally biased region" description="Polar residues" evidence="1">
    <location>
        <begin position="321"/>
        <end position="331"/>
    </location>
</feature>
<reference evidence="3" key="1">
    <citation type="submission" date="2025-08" db="UniProtKB">
        <authorList>
            <consortium name="RefSeq"/>
        </authorList>
    </citation>
    <scope>IDENTIFICATION</scope>
</reference>
<feature type="region of interest" description="Disordered" evidence="1">
    <location>
        <begin position="593"/>
        <end position="660"/>
    </location>
</feature>
<feature type="region of interest" description="Disordered" evidence="1">
    <location>
        <begin position="1091"/>
        <end position="1157"/>
    </location>
</feature>
<evidence type="ECO:0000313" key="3">
    <source>
        <dbReference type="RefSeq" id="XP_005105051.1"/>
    </source>
</evidence>
<evidence type="ECO:0000313" key="2">
    <source>
        <dbReference type="Proteomes" id="UP000694888"/>
    </source>
</evidence>
<feature type="region of interest" description="Disordered" evidence="1">
    <location>
        <begin position="676"/>
        <end position="747"/>
    </location>
</feature>
<feature type="compositionally biased region" description="Basic and acidic residues" evidence="1">
    <location>
        <begin position="719"/>
        <end position="736"/>
    </location>
</feature>
<dbReference type="GeneID" id="101852948"/>
<feature type="region of interest" description="Disordered" evidence="1">
    <location>
        <begin position="29"/>
        <end position="83"/>
    </location>
</feature>
<feature type="compositionally biased region" description="Basic residues" evidence="1">
    <location>
        <begin position="685"/>
        <end position="698"/>
    </location>
</feature>
<feature type="region of interest" description="Disordered" evidence="1">
    <location>
        <begin position="141"/>
        <end position="182"/>
    </location>
</feature>
<dbReference type="RefSeq" id="XP_005105051.1">
    <property type="nucleotide sequence ID" value="XM_005104994.3"/>
</dbReference>
<feature type="compositionally biased region" description="Polar residues" evidence="1">
    <location>
        <begin position="400"/>
        <end position="411"/>
    </location>
</feature>
<feature type="region of interest" description="Disordered" evidence="1">
    <location>
        <begin position="400"/>
        <end position="439"/>
    </location>
</feature>
<keyword evidence="2" id="KW-1185">Reference proteome</keyword>
<feature type="region of interest" description="Disordered" evidence="1">
    <location>
        <begin position="319"/>
        <end position="359"/>
    </location>
</feature>
<sequence length="1254" mass="138865">MSKNASSSSSSAKSGLSRLRSLLNFINRPRSRAPSLEAPPAAEEKNSGQDRRTSEPNIGAGSRARDSRGLSSTWSYSMTDPFEELGNPAEMERELSEDEVFLDDYIEDEYWLDYSSTDECVSEKNCSQVAPKVKMGISSLERTSNVEQRRRSRSKTGILDLNQKTKDLGPKPMDNPMTNRNEGGLSEVCSRCTEDSTKCTSVQDECCSVLRSYNRKQWTYQGESDDLDFIVRRDACSSGSVSPMGVLVPDSISDTNNNDVNCPNFESTSKHLRAAPTTVTIKVDVHCTSTEEQHIGTEPNLDMEAVEERTSLDVVDLQVANEMQPSSGKTNKSPDSEDGIKPKGHFDAQETSNTAHVGNVCEKTMGKSYLQRTGSSSDGDSPVLKKDKDSSLSDFSQLVLSSPGFPTSPQTHLYRPISSRRESGYFSRNNTPSPKGELRFTYPRPASPLEYTHNVEELSKRGGEQAVYQVRETEPEVAPVNISKIGLASPSTLDQFDGINALSAPRCRLTKTSNSAQSKKDLKQLKETCELSVNYKNTEEPMVSGSTSDTTSTISSAVEVPSDLHACPIAKRIFPVLATKSKQNVPKERCTALSTVSANRGPKEEPEMPLDFSKSRTPNKPFRQDRESTVDTSVMSCASPVSKMKVPTPISSSSPLHKSSRAGLYPSAVAGDANIAQVPEVSPVRPRRPGLEKKRRRKPDSQTRAGKERSSKGSNESGSGRKGDVKRAKCDKENVKPAENQTRFAPRSTHPFSHNYLLLKRTADFIILRIPSYNQLWEDFDIPKLMEYLNAYFQSEIKRLADSRVQSIWDLRNHKEQQAAADRDLCVRDSVRVLLSACLLADLLMARTCADFMLQRLSEVCSDCPDFMSASPEVVLMVLCNEETTVQNPQGFPLPYRESEIEVLKAASKYVLTNKTDNSEAKRRIRRLLQSATDTSVLDTVEEPPRSFMQRVLLGPPEPPPRQVPNGAENRPPAYRRLAFRPYHETRYERSKLCITAKNTRQEYLLQPFLSSNRRNRADAAVSCLPDDVVPANVEVMEVCNTTHTLKKLTFYYRTHNGVPYITRIEMQYSRKKGRRKRCVLGGPLPEASVTGCSTDGGSADTSDSGVYSRSTSISSSSSLIGQDDSSGLLHGQDAALGAARSREDSNGRGGEKKSRPVFLRRGEHVIGVAVQGDAVLQNIEIRTNLGRRICAHNLPCPATYAQWSNVSLPLGGSPYCLQAFRADVRRPEPNRTYIRNLAAVWAVTSRPLNNLNV</sequence>
<accession>A0ABM0JZA1</accession>
<feature type="compositionally biased region" description="Polar residues" evidence="1">
    <location>
        <begin position="69"/>
        <end position="78"/>
    </location>
</feature>
<feature type="compositionally biased region" description="Low complexity" evidence="1">
    <location>
        <begin position="1091"/>
        <end position="1130"/>
    </location>
</feature>
<feature type="region of interest" description="Disordered" evidence="1">
    <location>
        <begin position="955"/>
        <end position="975"/>
    </location>
</feature>
<proteinExistence type="predicted"/>
<feature type="compositionally biased region" description="Polar residues" evidence="1">
    <location>
        <begin position="370"/>
        <end position="379"/>
    </location>
</feature>
<feature type="compositionally biased region" description="Basic and acidic residues" evidence="1">
    <location>
        <begin position="42"/>
        <end position="54"/>
    </location>
</feature>
<organism evidence="2 3">
    <name type="scientific">Aplysia californica</name>
    <name type="common">California sea hare</name>
    <dbReference type="NCBI Taxonomy" id="6500"/>
    <lineage>
        <taxon>Eukaryota</taxon>
        <taxon>Metazoa</taxon>
        <taxon>Spiralia</taxon>
        <taxon>Lophotrochozoa</taxon>
        <taxon>Mollusca</taxon>
        <taxon>Gastropoda</taxon>
        <taxon>Heterobranchia</taxon>
        <taxon>Euthyneura</taxon>
        <taxon>Tectipleura</taxon>
        <taxon>Aplysiida</taxon>
        <taxon>Aplysioidea</taxon>
        <taxon>Aplysiidae</taxon>
        <taxon>Aplysia</taxon>
    </lineage>
</organism>
<dbReference type="Proteomes" id="UP000694888">
    <property type="component" value="Unplaced"/>
</dbReference>
<gene>
    <name evidence="3" type="primary">LOC101852948</name>
</gene>
<name>A0ABM0JZA1_APLCA</name>
<evidence type="ECO:0000256" key="1">
    <source>
        <dbReference type="SAM" id="MobiDB-lite"/>
    </source>
</evidence>
<feature type="compositionally biased region" description="Low complexity" evidence="1">
    <location>
        <begin position="32"/>
        <end position="41"/>
    </location>
</feature>
<feature type="compositionally biased region" description="Basic and acidic residues" evidence="1">
    <location>
        <begin position="699"/>
        <end position="711"/>
    </location>
</feature>